<organism evidence="1 2">
    <name type="scientific">Symbiodinium pilosum</name>
    <name type="common">Dinoflagellate</name>
    <dbReference type="NCBI Taxonomy" id="2952"/>
    <lineage>
        <taxon>Eukaryota</taxon>
        <taxon>Sar</taxon>
        <taxon>Alveolata</taxon>
        <taxon>Dinophyceae</taxon>
        <taxon>Suessiales</taxon>
        <taxon>Symbiodiniaceae</taxon>
        <taxon>Symbiodinium</taxon>
    </lineage>
</organism>
<dbReference type="AlphaFoldDB" id="A0A812WD57"/>
<gene>
    <name evidence="1" type="ORF">SPIL2461_LOCUS18758</name>
</gene>
<protein>
    <submittedName>
        <fullName evidence="1">Uncharacterized protein</fullName>
    </submittedName>
</protein>
<evidence type="ECO:0000313" key="2">
    <source>
        <dbReference type="Proteomes" id="UP000649617"/>
    </source>
</evidence>
<dbReference type="Proteomes" id="UP000649617">
    <property type="component" value="Unassembled WGS sequence"/>
</dbReference>
<name>A0A812WD57_SYMPI</name>
<dbReference type="OrthoDB" id="422479at2759"/>
<comment type="caution">
    <text evidence="1">The sequence shown here is derived from an EMBL/GenBank/DDBJ whole genome shotgun (WGS) entry which is preliminary data.</text>
</comment>
<sequence length="284" mass="31424">TIRKRVDVPDVVSGFKFCKRTGLTVEIPPLLSPLLDSEPEDLSPDEVSHLCLLIQSRQTDVDEAEARKQIAVIKDEARKSDHFGAVHESLKCRHFKNVVHLISRLMLIDQELLLTTVVYSKARLASLVSKGDEASVYGSLVNHPFHIKDLMLLSYNGGLIGVPDQICLTSEEVQATWPKLLRSVGELTLRHINVRKAVAAGKIYQDSGKVKPTAKDDPKHFLSGPLEIALLIDMLHSHEKMKNRFASPLAMMISMVKHAQVHGRLWDEDQPGGEDAASPKPAAG</sequence>
<feature type="non-terminal residue" evidence="1">
    <location>
        <position position="1"/>
    </location>
</feature>
<dbReference type="EMBL" id="CAJNIZ010044051">
    <property type="protein sequence ID" value="CAE7676435.1"/>
    <property type="molecule type" value="Genomic_DNA"/>
</dbReference>
<keyword evidence="2" id="KW-1185">Reference proteome</keyword>
<proteinExistence type="predicted"/>
<reference evidence="1" key="1">
    <citation type="submission" date="2021-02" db="EMBL/GenBank/DDBJ databases">
        <authorList>
            <person name="Dougan E. K."/>
            <person name="Rhodes N."/>
            <person name="Thang M."/>
            <person name="Chan C."/>
        </authorList>
    </citation>
    <scope>NUCLEOTIDE SEQUENCE</scope>
</reference>
<accession>A0A812WD57</accession>
<evidence type="ECO:0000313" key="1">
    <source>
        <dbReference type="EMBL" id="CAE7676435.1"/>
    </source>
</evidence>